<dbReference type="EMBL" id="KQ999091">
    <property type="protein sequence ID" value="KZV42357.1"/>
    <property type="molecule type" value="Genomic_DNA"/>
</dbReference>
<keyword evidence="4" id="KW-1185">Reference proteome</keyword>
<keyword evidence="1" id="KW-0175">Coiled coil</keyword>
<dbReference type="AlphaFoldDB" id="A0A2Z7C6M1"/>
<evidence type="ECO:0000313" key="4">
    <source>
        <dbReference type="Proteomes" id="UP000250235"/>
    </source>
</evidence>
<accession>A0A2Z7C6M1</accession>
<dbReference type="Proteomes" id="UP000250235">
    <property type="component" value="Unassembled WGS sequence"/>
</dbReference>
<feature type="region of interest" description="Disordered" evidence="2">
    <location>
        <begin position="156"/>
        <end position="197"/>
    </location>
</feature>
<feature type="compositionally biased region" description="Basic and acidic residues" evidence="2">
    <location>
        <begin position="156"/>
        <end position="168"/>
    </location>
</feature>
<evidence type="ECO:0000313" key="3">
    <source>
        <dbReference type="EMBL" id="KZV42357.1"/>
    </source>
</evidence>
<gene>
    <name evidence="3" type="ORF">F511_17846</name>
</gene>
<organism evidence="3 4">
    <name type="scientific">Dorcoceras hygrometricum</name>
    <dbReference type="NCBI Taxonomy" id="472368"/>
    <lineage>
        <taxon>Eukaryota</taxon>
        <taxon>Viridiplantae</taxon>
        <taxon>Streptophyta</taxon>
        <taxon>Embryophyta</taxon>
        <taxon>Tracheophyta</taxon>
        <taxon>Spermatophyta</taxon>
        <taxon>Magnoliopsida</taxon>
        <taxon>eudicotyledons</taxon>
        <taxon>Gunneridae</taxon>
        <taxon>Pentapetalae</taxon>
        <taxon>asterids</taxon>
        <taxon>lamiids</taxon>
        <taxon>Lamiales</taxon>
        <taxon>Gesneriaceae</taxon>
        <taxon>Didymocarpoideae</taxon>
        <taxon>Trichosporeae</taxon>
        <taxon>Loxocarpinae</taxon>
        <taxon>Dorcoceras</taxon>
    </lineage>
</organism>
<proteinExistence type="predicted"/>
<feature type="coiled-coil region" evidence="1">
    <location>
        <begin position="89"/>
        <end position="116"/>
    </location>
</feature>
<evidence type="ECO:0000256" key="1">
    <source>
        <dbReference type="SAM" id="Coils"/>
    </source>
</evidence>
<reference evidence="3 4" key="1">
    <citation type="journal article" date="2015" name="Proc. Natl. Acad. Sci. U.S.A.">
        <title>The resurrection genome of Boea hygrometrica: A blueprint for survival of dehydration.</title>
        <authorList>
            <person name="Xiao L."/>
            <person name="Yang G."/>
            <person name="Zhang L."/>
            <person name="Yang X."/>
            <person name="Zhao S."/>
            <person name="Ji Z."/>
            <person name="Zhou Q."/>
            <person name="Hu M."/>
            <person name="Wang Y."/>
            <person name="Chen M."/>
            <person name="Xu Y."/>
            <person name="Jin H."/>
            <person name="Xiao X."/>
            <person name="Hu G."/>
            <person name="Bao F."/>
            <person name="Hu Y."/>
            <person name="Wan P."/>
            <person name="Li L."/>
            <person name="Deng X."/>
            <person name="Kuang T."/>
            <person name="Xiang C."/>
            <person name="Zhu J.K."/>
            <person name="Oliver M.J."/>
            <person name="He Y."/>
        </authorList>
    </citation>
    <scope>NUCLEOTIDE SEQUENCE [LARGE SCALE GENOMIC DNA]</scope>
    <source>
        <strain evidence="4">cv. XS01</strain>
    </source>
</reference>
<evidence type="ECO:0000256" key="2">
    <source>
        <dbReference type="SAM" id="MobiDB-lite"/>
    </source>
</evidence>
<sequence length="204" mass="22834">MRIRPPEFKTSICDAKYRVSLRTQSKIGDLQNAIFSKIDTREKAAADARIEQYQSFRGLIKNIRKGVQTDTAALSIEMHEFKKAVRAQNSFVTTDLADLRKEVKDLKADLSKEFDEKLPVIRNDLLEFRMETQGQLASLGTNLAELIVFVTKGRDDKKGEVSSSHGRDQPPPGDGGGSGSKSEPSRKIGISGSRQKSCRYWLNE</sequence>
<protein>
    <submittedName>
        <fullName evidence="3">Uncharacterized protein</fullName>
    </submittedName>
</protein>
<name>A0A2Z7C6M1_9LAMI</name>